<keyword evidence="6" id="KW-0788">Thiol protease</keyword>
<dbReference type="InterPro" id="IPR022105">
    <property type="entry name" value="DUF3645"/>
</dbReference>
<evidence type="ECO:0000259" key="10">
    <source>
        <dbReference type="Pfam" id="PF12359"/>
    </source>
</evidence>
<evidence type="ECO:0000313" key="13">
    <source>
        <dbReference type="EMBL" id="CAF4441845.1"/>
    </source>
</evidence>
<evidence type="ECO:0000313" key="11">
    <source>
        <dbReference type="EMBL" id="CAF3461158.1"/>
    </source>
</evidence>
<evidence type="ECO:0000256" key="5">
    <source>
        <dbReference type="ARBA" id="ARBA00022801"/>
    </source>
</evidence>
<evidence type="ECO:0000313" key="15">
    <source>
        <dbReference type="Proteomes" id="UP000663869"/>
    </source>
</evidence>
<feature type="region of interest" description="Disordered" evidence="8">
    <location>
        <begin position="2911"/>
        <end position="2934"/>
    </location>
</feature>
<organism evidence="12 15">
    <name type="scientific">Rotaria socialis</name>
    <dbReference type="NCBI Taxonomy" id="392032"/>
    <lineage>
        <taxon>Eukaryota</taxon>
        <taxon>Metazoa</taxon>
        <taxon>Spiralia</taxon>
        <taxon>Gnathifera</taxon>
        <taxon>Rotifera</taxon>
        <taxon>Eurotatoria</taxon>
        <taxon>Bdelloidea</taxon>
        <taxon>Philodinida</taxon>
        <taxon>Philodinidae</taxon>
        <taxon>Rotaria</taxon>
    </lineage>
</organism>
<dbReference type="EMBL" id="CAJOBQ010000984">
    <property type="protein sequence ID" value="CAF4441845.1"/>
    <property type="molecule type" value="Genomic_DNA"/>
</dbReference>
<name>A0A818I5B0_9BILA</name>
<keyword evidence="7" id="KW-0175">Coiled coil</keyword>
<feature type="domain" description="DUF3638" evidence="9">
    <location>
        <begin position="2305"/>
        <end position="2455"/>
    </location>
</feature>
<dbReference type="Proteomes" id="UP000663869">
    <property type="component" value="Unassembled WGS sequence"/>
</dbReference>
<feature type="domain" description="DUF3645" evidence="10">
    <location>
        <begin position="2765"/>
        <end position="2793"/>
    </location>
</feature>
<feature type="coiled-coil region" evidence="7">
    <location>
        <begin position="2014"/>
        <end position="2061"/>
    </location>
</feature>
<evidence type="ECO:0000256" key="3">
    <source>
        <dbReference type="ARBA" id="ARBA00022670"/>
    </source>
</evidence>
<dbReference type="InterPro" id="IPR051346">
    <property type="entry name" value="OTU_Deubiquitinase"/>
</dbReference>
<evidence type="ECO:0000256" key="8">
    <source>
        <dbReference type="SAM" id="MobiDB-lite"/>
    </source>
</evidence>
<gene>
    <name evidence="12" type="ORF">FME351_LOCUS17541</name>
    <name evidence="11" type="ORF">GRG538_LOCUS14945</name>
    <name evidence="14" type="ORF">QYT958_LOCUS8637</name>
    <name evidence="13" type="ORF">TSG867_LOCUS16253</name>
</gene>
<dbReference type="InterPro" id="IPR027417">
    <property type="entry name" value="P-loop_NTPase"/>
</dbReference>
<keyword evidence="4" id="KW-0833">Ubl conjugation pathway</keyword>
<keyword evidence="5" id="KW-0378">Hydrolase</keyword>
<dbReference type="Proteomes" id="UP000663848">
    <property type="component" value="Unassembled WGS sequence"/>
</dbReference>
<dbReference type="Proteomes" id="UP000663872">
    <property type="component" value="Unassembled WGS sequence"/>
</dbReference>
<dbReference type="EC" id="3.4.19.12" evidence="2"/>
<accession>A0A818I5B0</accession>
<dbReference type="Proteomes" id="UP000663862">
    <property type="component" value="Unassembled WGS sequence"/>
</dbReference>
<dbReference type="EMBL" id="CAJOBR010000873">
    <property type="protein sequence ID" value="CAF4555796.1"/>
    <property type="molecule type" value="Genomic_DNA"/>
</dbReference>
<dbReference type="GO" id="GO:0004843">
    <property type="term" value="F:cysteine-type deubiquitinase activity"/>
    <property type="evidence" value="ECO:0007669"/>
    <property type="project" value="UniProtKB-EC"/>
</dbReference>
<evidence type="ECO:0000259" key="9">
    <source>
        <dbReference type="Pfam" id="PF12340"/>
    </source>
</evidence>
<dbReference type="GO" id="GO:0006508">
    <property type="term" value="P:proteolysis"/>
    <property type="evidence" value="ECO:0007669"/>
    <property type="project" value="UniProtKB-KW"/>
</dbReference>
<proteinExistence type="predicted"/>
<sequence length="3582" mass="421263">MAEMVMHLRMDDVLKYALNLVETNSKLKSFVEKEIEAMIAGNTGELFAIFYGSSMTANCGIERPDEKEILYLLLNYLLLKIENKETDNIRKIFSITNEQRSKIKAIFKILKQWLVDLIVVSAMKKSPEKNQDVKNYANLLKYRLRNLQSICILPSGFAKTNWADDSFTKLLMLESKYTGPHSNACVIEFESEETKILTQIDPISSYHRSFRELTKDQISLGLEIAKIPSENFDLNFLLPLITLKTIAGTGNYEPAHLYEVVLSKLGGEGNLRKEKEFFVNIEEKGFFSLPWTLVKMVLCYLLKKCFDDQEARSLYTNIICEFELKLLQNSFEKYTELTTSDSDTSKHQQYQFLVHEMCNKVAYDAANCMLNKNKLIVDYIMMVQESILRYNLRLNKEKRNKKSVRNLNFEKKNFESILSEILKKIKLITENITSNMNSLPSNILRKQFVCDTLNTEIGSNQVHLVKFDKILDEITQHYGFNRIIQISYLIENFIFSIVQHNGFAISFNDEKSHVELVRILIRMANLYYNCTATVVAKLYPDENCSYEPGHYTKLVLILFSLFAMIDNLVRKDKIMGSSLKNYMLSTDLENISLKSIIPQLALPERKWLDLLKEIEKYFKIFSTDVSESLAKKRCLFHYTSLSVGNDSDENNIDVKYMLSLLKNNFPSNYTRFQETLNGVQSDQLETRWKELLFTDKYLPELVRHLRDISYLSQLSLCGFPVQAIQKIKSAPSNGTQIYSRFKCNLDKYLAISGLGIQMNSSSDKKRFTDFTLPIDQSQYQKLITINRDRKNESNMIENEIIGSQHKKPENLTKPQYYRLCSIQLYDDLKFTLLYVALKNDEINFEFEEHCYLVKQALYKLGTYEETCLIEKHFQNEKFAVLLVNKFVEIVLDFKERITQYKSMNHGLDILLYLYEFCSGKTKKLIDDCLDEVRAALWTYIDENNNTSSVNNNQTLVSILSCYFILTYKNMEKIDEKAVLRILKLRVLIENNTKLYSFVLPIYYVKTMETLFKLSSIIESNINKNFSMLDTFVENSNGSWKKDTNMNLYVKDCYSFAPLKGRLFKNGHPLACLPSQIVNNPHYKECFGMKNFPVHVADQNAFEKTLLCYEIEGKEMGKIRITSLGNDMIWIENENQTFVSKNYLGELPKFLLENCTHIEKEQKQFYTHWYENDKIYIKDGDKKVKFIIDLNSNEIFFDEFEKFIIPFVKDGFDQSNALYRIFSQFEDENYIIALKDFEQDSTPTIIYLPRLDLKFKFEDEKIMSENFKDYRLRLNQHINTLCGLTQYLLIEPDIVNEDLIKFNRKIIIPYRPIKPEKAFFSNAIEFNSNQVGKPAYFSYEIDQTLKCLNSETTAGSLYLALLYLKTATLDKDLFFEMNGYEICSEILKTCWQNCQYSDTEFNIILKFFENTCPDSEKPLSSYADQAEEMFKNATHGSNPHHRNTHAIFLRLIYLLLSSYQTDFLISPDASKKTLCYYFLQKNFVKYHFNFYLIFKDRIDKRCRLTLEEERKLLSSCVGNYSNSRISDYYKAISDKKELELVMSVSNDYKRLENSFFSKTSFIECPFEEKVKDALKRNFINDYRVHNNKICVVQNLFSDWINVQFELSYIVSLYRIALDVQSTRDFNTESFSQFLAYLFLKASDDVRVFIRMLYIVSLFPKSFKPIPIFLLLETGEIDCNQKYYLNSYSMKFSENDISDLDNDANKKIKSSIWSILKNDYLNEEQQSKFSVRKLTDTDFKLKFQNNLETILKQKNVSDIPKGFLDTLHGKLIAKTRNKELYEFFIDISSQCQTIVNSHSIGYFVLNTKDLSEVKMALSVADIENQINKNYSYFETNEEYLTYSKWSTKSIDMKKHYENLRKFFDFKSHYPDKIKFPLDPEELPEGSLAKIAFSKGYGETFVSDLKDSFEQQNRIVKINEQFFSYLIEEPVKGIDILEQLKFNYENEFNHLETTINEIRNDLFLDVEKWANNEDSKKYISRNERDKIIYMKTELEAKCQKINNELINRNILTKSIALEPLKQQLEKLKKDVNFKREARKWLMTLNEAETDIEDLVIENENLFKGYIIYHREKRILSPSVLKLICKRRKISILIYEKLDTSSFELRIVENYSYSNSECKKHFQYWLNGGKFYKIDTTEIKDTKILKKLGSEATIVGYMQTPKTKIQLKSTNIEKFTEILVDYYSEYEKMNENLFNEIYQNIMSIENQSDGTNMLILHRIMGEKIVPTKKEILSLLKDIDKLKEFNPFIIHEKDEFYKKIECFLIQETLIQQIKRAIVLISKYYPLHPEKDERERNRILQSMFINILMERSYDEKLYPTWLLFEIENNLLIRQDQYTLVETMINEKKNSIYQLNMGEGKTSVILIILSEILADGKQAVRINCLESLTGIMQELLRNKFSGLLQKKIYVMPFSRGIAYSKENLARIKEMLTDCQDGKHILLVTPEQRLCFQLKKQEMFLDYLESKDADDYFDWEEHHHRSYTSTIKPRTFFSLTDSQRTLKQALQSLGYIDSENKIIKYPSERQEEIRKFYQEVHDIIKENGHFDVKSAYEILRAQSKQLQNQRKQKLDLLHVIDDFKFFDILDESDEILCHGKELNYTLESAESLDGGSIRWEIPFLLFKMIFAENKFGESLKPASESDECPVIFQENFRPISGIGGGCSLIRFVKKEYFLQNIVPNLCRQLCKLILSKFDQKITDIIHDDGENCGSYENFIQGKCTLKEDKIIPSLKGKSQDMLNSLLLAKAWLHHDILYHVMSYRYRVEYGLSENREIEIAIPFRGKDLPSEKSEFSHPDIMIGFTILTYLYRGLNFEQVKRGLLNLKNDPKQNRDSVLQKWVQENKKWIDEIIEETKEEFPKWLKSFKTLDLEDDTKIKKVHLYLSRNFSFIEYYLTNFTFPNDIKHYKKKLTGNAHTLAGEGKTKGFSGTDDRNDTMPESVVPKRLPSQMGTNGKMLYILSRDKNRKYISNMRISSTKEVLDEFCHYAKNNENCYVLIDAGAIITEMNNLQVSEYLIRKIDQRFDGIVYFSDENNKMMVILRNCMSFPLSTCHIDNKKLFVYLDEIHTRGTDLKLPLTACGIVTVGKNMSKDKLMQAVMRLRDLDFEQSIVLWGSKEISAAIAMVNDVHIDDITSKHVLIWVTYNTIRKNERDLYPVTKEKLKYVIKGRALKYQKQIKTPMHSLTIVYKTESLNNIEKLYGISPRRRSPRDLLTSNSSAYLNKFYSDLEQELEANGYPNEWIQKIDEHWTNEDRPKMEKIIQRINHKLPTRILTIDSEFDGNQENEKEVEEMQQEEAIRPRDKKPEPETVWDFNKVFEKSFKEKGLHGEKDYPKLEELRKCFQYTEIDGLKKLKWCSKVFATENFTKTILDEDNKNQAYQTDYLKPVNMLLIHRIETEVSFIIVSTFEAKSLITLFHERNDPKVSLMHIDDVNGPTMVPKNAIELRKDEINNVITIIRLFNGDCRYNKDEVNVIKKRVAFLDRYCFHETKAISEKIYRELESRHYIVKGFMTRKLASKLSDQNETMLLEIEINHRIDLQSRFHSIIRDSIIDDAESIWTLPKLITQLIQIRGKSEQYHSSELKDILDMNLEKI</sequence>
<dbReference type="EMBL" id="CAJNYT010002313">
    <property type="protein sequence ID" value="CAF3461158.1"/>
    <property type="molecule type" value="Genomic_DNA"/>
</dbReference>
<comment type="caution">
    <text evidence="12">The sequence shown here is derived from an EMBL/GenBank/DDBJ whole genome shotgun (WGS) entry which is preliminary data.</text>
</comment>
<dbReference type="InterPro" id="IPR022099">
    <property type="entry name" value="DUF3638"/>
</dbReference>
<reference evidence="12" key="1">
    <citation type="submission" date="2021-02" db="EMBL/GenBank/DDBJ databases">
        <authorList>
            <person name="Nowell W R."/>
        </authorList>
    </citation>
    <scope>NUCLEOTIDE SEQUENCE</scope>
</reference>
<dbReference type="Pfam" id="PF12340">
    <property type="entry name" value="DUF3638"/>
    <property type="match status" value="1"/>
</dbReference>
<dbReference type="EMBL" id="CAJNYU010002181">
    <property type="protein sequence ID" value="CAF3513876.1"/>
    <property type="molecule type" value="Genomic_DNA"/>
</dbReference>
<evidence type="ECO:0000256" key="4">
    <source>
        <dbReference type="ARBA" id="ARBA00022786"/>
    </source>
</evidence>
<evidence type="ECO:0000256" key="2">
    <source>
        <dbReference type="ARBA" id="ARBA00012759"/>
    </source>
</evidence>
<dbReference type="SUPFAM" id="SSF52540">
    <property type="entry name" value="P-loop containing nucleoside triphosphate hydrolases"/>
    <property type="match status" value="1"/>
</dbReference>
<protein>
    <recommendedName>
        <fullName evidence="2">ubiquitinyl hydrolase 1</fullName>
        <ecNumber evidence="2">3.4.19.12</ecNumber>
    </recommendedName>
</protein>
<evidence type="ECO:0000313" key="12">
    <source>
        <dbReference type="EMBL" id="CAF3513876.1"/>
    </source>
</evidence>
<evidence type="ECO:0000256" key="1">
    <source>
        <dbReference type="ARBA" id="ARBA00000707"/>
    </source>
</evidence>
<keyword evidence="3" id="KW-0645">Protease</keyword>
<evidence type="ECO:0000256" key="6">
    <source>
        <dbReference type="ARBA" id="ARBA00022807"/>
    </source>
</evidence>
<evidence type="ECO:0000313" key="14">
    <source>
        <dbReference type="EMBL" id="CAF4555796.1"/>
    </source>
</evidence>
<dbReference type="Pfam" id="PF12359">
    <property type="entry name" value="DUF3645"/>
    <property type="match status" value="1"/>
</dbReference>
<dbReference type="PANTHER" id="PTHR13367">
    <property type="entry name" value="UBIQUITIN THIOESTERASE"/>
    <property type="match status" value="1"/>
</dbReference>
<comment type="catalytic activity">
    <reaction evidence="1">
        <text>Thiol-dependent hydrolysis of ester, thioester, amide, peptide and isopeptide bonds formed by the C-terminal Gly of ubiquitin (a 76-residue protein attached to proteins as an intracellular targeting signal).</text>
        <dbReference type="EC" id="3.4.19.12"/>
    </reaction>
</comment>
<evidence type="ECO:0000256" key="7">
    <source>
        <dbReference type="SAM" id="Coils"/>
    </source>
</evidence>